<gene>
    <name evidence="2" type="ordered locus">Dole_1503</name>
</gene>
<keyword evidence="3" id="KW-1185">Reference proteome</keyword>
<proteinExistence type="predicted"/>
<dbReference type="EMBL" id="CP000859">
    <property type="protein sequence ID" value="ABW67307.1"/>
    <property type="molecule type" value="Genomic_DNA"/>
</dbReference>
<dbReference type="KEGG" id="dol:Dole_1503"/>
<feature type="domain" description="Polymerase/histidinol phosphatase N-terminal" evidence="1">
    <location>
        <begin position="9"/>
        <end position="74"/>
    </location>
</feature>
<dbReference type="HOGENOM" id="CLU_067347_1_0_7"/>
<reference evidence="2 3" key="1">
    <citation type="submission" date="2007-10" db="EMBL/GenBank/DDBJ databases">
        <title>Complete sequence of Desulfococcus oleovorans Hxd3.</title>
        <authorList>
            <consortium name="US DOE Joint Genome Institute"/>
            <person name="Copeland A."/>
            <person name="Lucas S."/>
            <person name="Lapidus A."/>
            <person name="Barry K."/>
            <person name="Glavina del Rio T."/>
            <person name="Dalin E."/>
            <person name="Tice H."/>
            <person name="Pitluck S."/>
            <person name="Kiss H."/>
            <person name="Brettin T."/>
            <person name="Bruce D."/>
            <person name="Detter J.C."/>
            <person name="Han C."/>
            <person name="Schmutz J."/>
            <person name="Larimer F."/>
            <person name="Land M."/>
            <person name="Hauser L."/>
            <person name="Kyrpides N."/>
            <person name="Kim E."/>
            <person name="Wawrik B."/>
            <person name="Richardson P."/>
        </authorList>
    </citation>
    <scope>NUCLEOTIDE SEQUENCE [LARGE SCALE GENOMIC DNA]</scope>
    <source>
        <strain evidence="3">DSM 6200 / JCM 39069 / Hxd3</strain>
    </source>
</reference>
<dbReference type="GO" id="GO:0004534">
    <property type="term" value="F:5'-3' RNA exonuclease activity"/>
    <property type="evidence" value="ECO:0007669"/>
    <property type="project" value="TreeGrafter"/>
</dbReference>
<dbReference type="AlphaFoldDB" id="A8ZZF4"/>
<evidence type="ECO:0000313" key="2">
    <source>
        <dbReference type="EMBL" id="ABW67307.1"/>
    </source>
</evidence>
<dbReference type="RefSeq" id="WP_012174923.1">
    <property type="nucleotide sequence ID" value="NC_009943.1"/>
</dbReference>
<sequence>MACRETRRIDLHVHSTASDGTLTPLEIVKKSEQAGLAALSITDHDTVAGCRPVLEAALPASLKFLTGVEISAAYPASCSLSGSLHVLGYDIDIHDTALNHGLERLQTARNQRTPKILEQLNRLGMDISMAETAAFAGGGQVGRAHIAQAMKARGVVRSIREAFDRYLGKNKPAYVDKERIPCDRAIALIRQAGGVAVLAHPFLVDTPDDKALESLVSTLVDMGMQGIEALYPQHTKKQTAFYKDLARRYNLLITGGTDFHGDLNSEVALGKATGNFYVDYELYEKLIAVTRHQL</sequence>
<name>A8ZZF4_DESOH</name>
<dbReference type="InterPro" id="IPR004013">
    <property type="entry name" value="PHP_dom"/>
</dbReference>
<dbReference type="Gene3D" id="3.20.20.140">
    <property type="entry name" value="Metal-dependent hydrolases"/>
    <property type="match status" value="1"/>
</dbReference>
<dbReference type="PANTHER" id="PTHR42924:SF3">
    <property type="entry name" value="POLYMERASE_HISTIDINOL PHOSPHATASE N-TERMINAL DOMAIN-CONTAINING PROTEIN"/>
    <property type="match status" value="1"/>
</dbReference>
<evidence type="ECO:0000259" key="1">
    <source>
        <dbReference type="SMART" id="SM00481"/>
    </source>
</evidence>
<dbReference type="SUPFAM" id="SSF89550">
    <property type="entry name" value="PHP domain-like"/>
    <property type="match status" value="1"/>
</dbReference>
<dbReference type="Pfam" id="PF02811">
    <property type="entry name" value="PHP"/>
    <property type="match status" value="1"/>
</dbReference>
<dbReference type="InterPro" id="IPR052018">
    <property type="entry name" value="PHP_domain"/>
</dbReference>
<organism evidence="2 3">
    <name type="scientific">Desulfosudis oleivorans (strain DSM 6200 / JCM 39069 / Hxd3)</name>
    <name type="common">Desulfococcus oleovorans</name>
    <dbReference type="NCBI Taxonomy" id="96561"/>
    <lineage>
        <taxon>Bacteria</taxon>
        <taxon>Pseudomonadati</taxon>
        <taxon>Thermodesulfobacteriota</taxon>
        <taxon>Desulfobacteria</taxon>
        <taxon>Desulfobacterales</taxon>
        <taxon>Desulfosudaceae</taxon>
        <taxon>Desulfosudis</taxon>
    </lineage>
</organism>
<dbReference type="SMART" id="SM00481">
    <property type="entry name" value="POLIIIAc"/>
    <property type="match status" value="1"/>
</dbReference>
<dbReference type="STRING" id="96561.Dole_1503"/>
<dbReference type="Gene3D" id="1.10.150.650">
    <property type="match status" value="1"/>
</dbReference>
<dbReference type="GO" id="GO:0035312">
    <property type="term" value="F:5'-3' DNA exonuclease activity"/>
    <property type="evidence" value="ECO:0007669"/>
    <property type="project" value="TreeGrafter"/>
</dbReference>
<dbReference type="PANTHER" id="PTHR42924">
    <property type="entry name" value="EXONUCLEASE"/>
    <property type="match status" value="1"/>
</dbReference>
<dbReference type="eggNOG" id="COG0613">
    <property type="taxonomic scope" value="Bacteria"/>
</dbReference>
<evidence type="ECO:0000313" key="3">
    <source>
        <dbReference type="Proteomes" id="UP000008561"/>
    </source>
</evidence>
<dbReference type="InterPro" id="IPR016195">
    <property type="entry name" value="Pol/histidinol_Pase-like"/>
</dbReference>
<dbReference type="CDD" id="cd07438">
    <property type="entry name" value="PHP_HisPPase_AMP"/>
    <property type="match status" value="1"/>
</dbReference>
<accession>A8ZZF4</accession>
<dbReference type="InterPro" id="IPR003141">
    <property type="entry name" value="Pol/His_phosphatase_N"/>
</dbReference>
<protein>
    <submittedName>
        <fullName evidence="2">PHP domain protein</fullName>
    </submittedName>
</protein>
<dbReference type="Proteomes" id="UP000008561">
    <property type="component" value="Chromosome"/>
</dbReference>